<comment type="caution">
    <text evidence="1">The sequence shown here is derived from an EMBL/GenBank/DDBJ whole genome shotgun (WGS) entry which is preliminary data.</text>
</comment>
<dbReference type="EMBL" id="NSDM01000002">
    <property type="protein sequence ID" value="MDQ2583608.1"/>
    <property type="molecule type" value="Genomic_DNA"/>
</dbReference>
<dbReference type="Pfam" id="PF11528">
    <property type="entry name" value="DUF3224"/>
    <property type="match status" value="1"/>
</dbReference>
<evidence type="ECO:0000313" key="2">
    <source>
        <dbReference type="Proteomes" id="UP001225605"/>
    </source>
</evidence>
<evidence type="ECO:0000313" key="1">
    <source>
        <dbReference type="EMBL" id="MDQ2583608.1"/>
    </source>
</evidence>
<gene>
    <name evidence="1" type="ORF">CKY47_06340</name>
</gene>
<dbReference type="Proteomes" id="UP001225605">
    <property type="component" value="Unassembled WGS sequence"/>
</dbReference>
<proteinExistence type="predicted"/>
<dbReference type="Gene3D" id="2.40.350.10">
    <property type="entry name" value="SO1590-like"/>
    <property type="match status" value="1"/>
</dbReference>
<reference evidence="1 2" key="1">
    <citation type="submission" date="2017-06" db="EMBL/GenBank/DDBJ databases">
        <title>Cultured bacterium strain Saccharothrix yanglingensis Hhs.015.</title>
        <authorList>
            <person name="Xia Y."/>
        </authorList>
    </citation>
    <scope>NUCLEOTIDE SEQUENCE [LARGE SCALE GENOMIC DNA]</scope>
    <source>
        <strain evidence="1 2">Hhs.015</strain>
    </source>
</reference>
<protein>
    <recommendedName>
        <fullName evidence="3">DUF3224 domain-containing protein</fullName>
    </recommendedName>
</protein>
<name>A0ABU0WVS3_9PSEU</name>
<dbReference type="InterPro" id="IPR021607">
    <property type="entry name" value="DUF3224"/>
</dbReference>
<accession>A0ABU0WVS3</accession>
<evidence type="ECO:0008006" key="3">
    <source>
        <dbReference type="Google" id="ProtNLM"/>
    </source>
</evidence>
<dbReference type="SUPFAM" id="SSF159238">
    <property type="entry name" value="SO1590-like"/>
    <property type="match status" value="1"/>
</dbReference>
<dbReference type="RefSeq" id="WP_306744718.1">
    <property type="nucleotide sequence ID" value="NZ_NSDM01000002.1"/>
</dbReference>
<dbReference type="InterPro" id="IPR023159">
    <property type="entry name" value="SO1590-like_sf"/>
</dbReference>
<keyword evidence="2" id="KW-1185">Reference proteome</keyword>
<sequence length="133" mass="14386">MGFTATGDLLLRSWDETTFSEEDGIKLTRSTIRYVFEGDVEGSGLKEYVMAYRSDESTTFVGLEHVVGRIGDRKGTFVLHHTGELDGEQATVEFTVVPGSGTGGLAGLTGKGGFVAKHSDSGNAAYRFDYDFE</sequence>
<organism evidence="1 2">
    <name type="scientific">Saccharothrix yanglingensis</name>
    <dbReference type="NCBI Taxonomy" id="659496"/>
    <lineage>
        <taxon>Bacteria</taxon>
        <taxon>Bacillati</taxon>
        <taxon>Actinomycetota</taxon>
        <taxon>Actinomycetes</taxon>
        <taxon>Pseudonocardiales</taxon>
        <taxon>Pseudonocardiaceae</taxon>
        <taxon>Saccharothrix</taxon>
    </lineage>
</organism>